<feature type="modified residue" description="4-aspartylphosphate" evidence="2">
    <location>
        <position position="58"/>
    </location>
</feature>
<dbReference type="Pfam" id="PF07228">
    <property type="entry name" value="SpoIIE"/>
    <property type="match status" value="1"/>
</dbReference>
<dbReference type="RefSeq" id="WP_025730001.1">
    <property type="nucleotide sequence ID" value="NZ_JAAIWK010000024.1"/>
</dbReference>
<accession>A0A6M0PAR4</accession>
<keyword evidence="5" id="KW-1185">Reference proteome</keyword>
<name>A0A6M0PAR4_9BACI</name>
<dbReference type="Pfam" id="PF00072">
    <property type="entry name" value="Response_reg"/>
    <property type="match status" value="1"/>
</dbReference>
<keyword evidence="1" id="KW-0378">Hydrolase</keyword>
<dbReference type="AlphaFoldDB" id="A0A6M0PAR4"/>
<gene>
    <name evidence="4" type="ORF">G4D61_13565</name>
</gene>
<keyword evidence="2" id="KW-0597">Phosphoprotein</keyword>
<dbReference type="InterPro" id="IPR036457">
    <property type="entry name" value="PPM-type-like_dom_sf"/>
</dbReference>
<dbReference type="EMBL" id="JAAIWK010000024">
    <property type="protein sequence ID" value="NEY20980.1"/>
    <property type="molecule type" value="Genomic_DNA"/>
</dbReference>
<organism evidence="4 5">
    <name type="scientific">Heyndrickxia ginsengihumi</name>
    <dbReference type="NCBI Taxonomy" id="363870"/>
    <lineage>
        <taxon>Bacteria</taxon>
        <taxon>Bacillati</taxon>
        <taxon>Bacillota</taxon>
        <taxon>Bacilli</taxon>
        <taxon>Bacillales</taxon>
        <taxon>Bacillaceae</taxon>
        <taxon>Heyndrickxia</taxon>
    </lineage>
</organism>
<dbReference type="InterPro" id="IPR011006">
    <property type="entry name" value="CheY-like_superfamily"/>
</dbReference>
<dbReference type="InterPro" id="IPR001932">
    <property type="entry name" value="PPM-type_phosphatase-like_dom"/>
</dbReference>
<dbReference type="SUPFAM" id="SSF52172">
    <property type="entry name" value="CheY-like"/>
    <property type="match status" value="1"/>
</dbReference>
<dbReference type="Gene3D" id="3.40.50.2300">
    <property type="match status" value="1"/>
</dbReference>
<dbReference type="PANTHER" id="PTHR43156">
    <property type="entry name" value="STAGE II SPORULATION PROTEIN E-RELATED"/>
    <property type="match status" value="1"/>
</dbReference>
<dbReference type="GO" id="GO:0000160">
    <property type="term" value="P:phosphorelay signal transduction system"/>
    <property type="evidence" value="ECO:0007669"/>
    <property type="project" value="InterPro"/>
</dbReference>
<evidence type="ECO:0000256" key="1">
    <source>
        <dbReference type="ARBA" id="ARBA00022801"/>
    </source>
</evidence>
<evidence type="ECO:0000313" key="5">
    <source>
        <dbReference type="Proteomes" id="UP000476934"/>
    </source>
</evidence>
<comment type="caution">
    <text evidence="4">The sequence shown here is derived from an EMBL/GenBank/DDBJ whole genome shotgun (WGS) entry which is preliminary data.</text>
</comment>
<protein>
    <submittedName>
        <fullName evidence="4">Fused response regulator/phosphatase</fullName>
    </submittedName>
</protein>
<proteinExistence type="predicted"/>
<evidence type="ECO:0000313" key="4">
    <source>
        <dbReference type="EMBL" id="NEY20980.1"/>
    </source>
</evidence>
<dbReference type="SMART" id="SM00331">
    <property type="entry name" value="PP2C_SIG"/>
    <property type="match status" value="1"/>
</dbReference>
<sequence>MTILIVDDHKVNLFVIENILKQAGFDDFHSFTSGKELFQYLNLTDEHSRISADCILMDIMMPEMDGIETCRILQQTPRFKDIPVIFLTALDNSQKLAEALEAGGFDYITKPINKVELIARIRVAVRLKEEKDWHIEQEKKIKDELDLATQVQRTLLSEPLNENHISITSSYKPANKLAGDFYYWHKIDDHRYSLMLLDVMGHGITASLVCMFISSKLRDLMQKNAPSEVVISELNRWMLYLNNDHNSLNYYFTAVYMTINTRKKTLEYINAGHPPAFALIDKMNTVSLKKGCCAIGLFDELTIQKQVLHYHSSIQLLLFTDGVMEALDTTDVNGLDNLHKLSSHFWSHQEAALPLDTILSKLDQDQQPDDMCVILVQAQ</sequence>
<dbReference type="PROSITE" id="PS50110">
    <property type="entry name" value="RESPONSE_REGULATORY"/>
    <property type="match status" value="1"/>
</dbReference>
<evidence type="ECO:0000259" key="3">
    <source>
        <dbReference type="PROSITE" id="PS50110"/>
    </source>
</evidence>
<dbReference type="PANTHER" id="PTHR43156:SF14">
    <property type="entry name" value="PHOSPHOSERINE PHOSPHATASE RSBP"/>
    <property type="match status" value="1"/>
</dbReference>
<dbReference type="InterPro" id="IPR052016">
    <property type="entry name" value="Bact_Sigma-Reg"/>
</dbReference>
<dbReference type="SUPFAM" id="SSF81606">
    <property type="entry name" value="PP2C-like"/>
    <property type="match status" value="1"/>
</dbReference>
<dbReference type="GO" id="GO:0016791">
    <property type="term" value="F:phosphatase activity"/>
    <property type="evidence" value="ECO:0007669"/>
    <property type="project" value="TreeGrafter"/>
</dbReference>
<dbReference type="Gene3D" id="3.60.40.10">
    <property type="entry name" value="PPM-type phosphatase domain"/>
    <property type="match status" value="1"/>
</dbReference>
<feature type="domain" description="Response regulatory" evidence="3">
    <location>
        <begin position="2"/>
        <end position="125"/>
    </location>
</feature>
<reference evidence="4 5" key="2">
    <citation type="submission" date="2020-03" db="EMBL/GenBank/DDBJ databases">
        <title>Bacillus aquiflavi sp. nov., isolated from yellow water of strong flavor Chinese baijiu in Yibin region of China.</title>
        <authorList>
            <person name="Xie J."/>
        </authorList>
    </citation>
    <scope>NUCLEOTIDE SEQUENCE [LARGE SCALE GENOMIC DNA]</scope>
    <source>
        <strain evidence="4 5">Gsoil 114</strain>
    </source>
</reference>
<dbReference type="Proteomes" id="UP000476934">
    <property type="component" value="Unassembled WGS sequence"/>
</dbReference>
<dbReference type="InterPro" id="IPR001789">
    <property type="entry name" value="Sig_transdc_resp-reg_receiver"/>
</dbReference>
<reference evidence="4 5" key="1">
    <citation type="submission" date="2020-02" db="EMBL/GenBank/DDBJ databases">
        <authorList>
            <person name="Feng H."/>
        </authorList>
    </citation>
    <scope>NUCLEOTIDE SEQUENCE [LARGE SCALE GENOMIC DNA]</scope>
    <source>
        <strain evidence="4 5">Gsoil 114</strain>
    </source>
</reference>
<evidence type="ECO:0000256" key="2">
    <source>
        <dbReference type="PROSITE-ProRule" id="PRU00169"/>
    </source>
</evidence>
<dbReference type="SMART" id="SM00448">
    <property type="entry name" value="REC"/>
    <property type="match status" value="1"/>
</dbReference>